<dbReference type="AlphaFoldDB" id="A0A2Z6PFI7"/>
<organism evidence="2 3">
    <name type="scientific">Trifolium subterraneum</name>
    <name type="common">Subterranean clover</name>
    <dbReference type="NCBI Taxonomy" id="3900"/>
    <lineage>
        <taxon>Eukaryota</taxon>
        <taxon>Viridiplantae</taxon>
        <taxon>Streptophyta</taxon>
        <taxon>Embryophyta</taxon>
        <taxon>Tracheophyta</taxon>
        <taxon>Spermatophyta</taxon>
        <taxon>Magnoliopsida</taxon>
        <taxon>eudicotyledons</taxon>
        <taxon>Gunneridae</taxon>
        <taxon>Pentapetalae</taxon>
        <taxon>rosids</taxon>
        <taxon>fabids</taxon>
        <taxon>Fabales</taxon>
        <taxon>Fabaceae</taxon>
        <taxon>Papilionoideae</taxon>
        <taxon>50 kb inversion clade</taxon>
        <taxon>NPAAA clade</taxon>
        <taxon>Hologalegina</taxon>
        <taxon>IRL clade</taxon>
        <taxon>Trifolieae</taxon>
        <taxon>Trifolium</taxon>
    </lineage>
</organism>
<name>A0A2Z6PFI7_TRISU</name>
<protein>
    <recommendedName>
        <fullName evidence="1">Reverse transcriptase zinc-binding domain-containing protein</fullName>
    </recommendedName>
</protein>
<dbReference type="OrthoDB" id="1348681at2759"/>
<evidence type="ECO:0000259" key="1">
    <source>
        <dbReference type="Pfam" id="PF13966"/>
    </source>
</evidence>
<dbReference type="EMBL" id="DF974440">
    <property type="protein sequence ID" value="GAU48572.1"/>
    <property type="molecule type" value="Genomic_DNA"/>
</dbReference>
<sequence length="249" mass="29070">MLKAKYHPKATFLKATPKQVMSYSWKSILQASWILKKGCYWTVGKGDHINIWEDNWIHQKGNSNTWSKKPTDTEYIMVKDIMNSETQEWNDQVINEIFLPQEAQKIYQLPMIDRSQPDTLTWAYTMDGNYTVKTGYQAIIEWEGEKQQDRACSSNIDYEHWNMLWKLKVPPKQSHLIWRILNGALPLKANLLKKDSKGEASLQRKTWLYSTNLHVYSCPSCNGNFSNVSMSFSTHINMSKKELKTSAQH</sequence>
<reference evidence="3" key="1">
    <citation type="journal article" date="2017" name="Front. Plant Sci.">
        <title>Climate Clever Clovers: New Paradigm to Reduce the Environmental Footprint of Ruminants by Breeding Low Methanogenic Forages Utilizing Haplotype Variation.</title>
        <authorList>
            <person name="Kaur P."/>
            <person name="Appels R."/>
            <person name="Bayer P.E."/>
            <person name="Keeble-Gagnere G."/>
            <person name="Wang J."/>
            <person name="Hirakawa H."/>
            <person name="Shirasawa K."/>
            <person name="Vercoe P."/>
            <person name="Stefanova K."/>
            <person name="Durmic Z."/>
            <person name="Nichols P."/>
            <person name="Revell C."/>
            <person name="Isobe S.N."/>
            <person name="Edwards D."/>
            <person name="Erskine W."/>
        </authorList>
    </citation>
    <scope>NUCLEOTIDE SEQUENCE [LARGE SCALE GENOMIC DNA]</scope>
    <source>
        <strain evidence="3">cv. Daliak</strain>
    </source>
</reference>
<gene>
    <name evidence="2" type="ORF">TSUD_137570</name>
</gene>
<evidence type="ECO:0000313" key="2">
    <source>
        <dbReference type="EMBL" id="GAU48572.1"/>
    </source>
</evidence>
<keyword evidence="3" id="KW-1185">Reference proteome</keyword>
<dbReference type="InterPro" id="IPR026960">
    <property type="entry name" value="RVT-Znf"/>
</dbReference>
<proteinExistence type="predicted"/>
<evidence type="ECO:0000313" key="3">
    <source>
        <dbReference type="Proteomes" id="UP000242715"/>
    </source>
</evidence>
<dbReference type="Pfam" id="PF13966">
    <property type="entry name" value="zf-RVT"/>
    <property type="match status" value="1"/>
</dbReference>
<dbReference type="Proteomes" id="UP000242715">
    <property type="component" value="Unassembled WGS sequence"/>
</dbReference>
<accession>A0A2Z6PFI7</accession>
<feature type="domain" description="Reverse transcriptase zinc-binding" evidence="1">
    <location>
        <begin position="149"/>
        <end position="196"/>
    </location>
</feature>